<keyword evidence="3" id="KW-1185">Reference proteome</keyword>
<dbReference type="GO" id="GO:0045040">
    <property type="term" value="P:protein insertion into mitochondrial outer membrane"/>
    <property type="evidence" value="ECO:0007669"/>
    <property type="project" value="TreeGrafter"/>
</dbReference>
<dbReference type="InParanoid" id="A0A165KNM4"/>
<protein>
    <recommendedName>
        <fullName evidence="4">TOM13-domain-containing protein</fullName>
    </recommendedName>
</protein>
<dbReference type="GO" id="GO:0070096">
    <property type="term" value="P:mitochondrial outer membrane translocase complex assembly"/>
    <property type="evidence" value="ECO:0007669"/>
    <property type="project" value="TreeGrafter"/>
</dbReference>
<dbReference type="OrthoDB" id="5529571at2759"/>
<dbReference type="PANTHER" id="PTHR28241:SF1">
    <property type="entry name" value="MITOCHONDRIAL IMPORT PROTEIN 1"/>
    <property type="match status" value="1"/>
</dbReference>
<dbReference type="Proteomes" id="UP000077266">
    <property type="component" value="Unassembled WGS sequence"/>
</dbReference>
<dbReference type="EMBL" id="KV425940">
    <property type="protein sequence ID" value="KZV96621.1"/>
    <property type="molecule type" value="Genomic_DNA"/>
</dbReference>
<proteinExistence type="predicted"/>
<feature type="compositionally biased region" description="Polar residues" evidence="1">
    <location>
        <begin position="118"/>
        <end position="130"/>
    </location>
</feature>
<dbReference type="GO" id="GO:0005741">
    <property type="term" value="C:mitochondrial outer membrane"/>
    <property type="evidence" value="ECO:0007669"/>
    <property type="project" value="InterPro"/>
</dbReference>
<evidence type="ECO:0000313" key="2">
    <source>
        <dbReference type="EMBL" id="KZV96621.1"/>
    </source>
</evidence>
<feature type="compositionally biased region" description="Pro residues" evidence="1">
    <location>
        <begin position="31"/>
        <end position="52"/>
    </location>
</feature>
<feature type="region of interest" description="Disordered" evidence="1">
    <location>
        <begin position="23"/>
        <end position="232"/>
    </location>
</feature>
<feature type="compositionally biased region" description="Basic and acidic residues" evidence="1">
    <location>
        <begin position="79"/>
        <end position="100"/>
    </location>
</feature>
<gene>
    <name evidence="2" type="ORF">EXIGLDRAFT_833466</name>
</gene>
<feature type="compositionally biased region" description="Basic and acidic residues" evidence="1">
    <location>
        <begin position="147"/>
        <end position="169"/>
    </location>
</feature>
<evidence type="ECO:0000313" key="3">
    <source>
        <dbReference type="Proteomes" id="UP000077266"/>
    </source>
</evidence>
<dbReference type="PANTHER" id="PTHR28241">
    <property type="entry name" value="MITOCHONDRIAL IMPORT PROTEIN 1"/>
    <property type="match status" value="1"/>
</dbReference>
<organism evidence="2 3">
    <name type="scientific">Exidia glandulosa HHB12029</name>
    <dbReference type="NCBI Taxonomy" id="1314781"/>
    <lineage>
        <taxon>Eukaryota</taxon>
        <taxon>Fungi</taxon>
        <taxon>Dikarya</taxon>
        <taxon>Basidiomycota</taxon>
        <taxon>Agaricomycotina</taxon>
        <taxon>Agaricomycetes</taxon>
        <taxon>Auriculariales</taxon>
        <taxon>Exidiaceae</taxon>
        <taxon>Exidia</taxon>
    </lineage>
</organism>
<dbReference type="STRING" id="1314781.A0A165KNM4"/>
<dbReference type="InterPro" id="IPR013262">
    <property type="entry name" value="OMP_MIM1/TOM13_mt"/>
</dbReference>
<sequence>MADEREMTPLEAAMASSFEYSPNLAARKVEPTPPAPTAPAPPAPSEPPPEPTPAESEDPGWKEEYDTRLAEWRAAAAVARDKAERERAKWEATRAEERKNQPSSAMSSFADVTAPGSGWQSALGSSTASLAPTAAEHPTRDSPSPADVRDLVADEHRGGHGVQRLEDVLGPRSTAPHAQEVTTTDEESSKPASGTWENVPSLSSSFPSLPSRPTPPDTLEPSPPQPNAPKAAPARSITLLLFDPTTSTRTRLLALAATLGINFALPFVNGVMIGFGEITAKWIVNWWRVGPKLSATALGMRSAPVL</sequence>
<name>A0A165KNM4_EXIGL</name>
<dbReference type="AlphaFoldDB" id="A0A165KNM4"/>
<reference evidence="2 3" key="1">
    <citation type="journal article" date="2016" name="Mol. Biol. Evol.">
        <title>Comparative Genomics of Early-Diverging Mushroom-Forming Fungi Provides Insights into the Origins of Lignocellulose Decay Capabilities.</title>
        <authorList>
            <person name="Nagy L.G."/>
            <person name="Riley R."/>
            <person name="Tritt A."/>
            <person name="Adam C."/>
            <person name="Daum C."/>
            <person name="Floudas D."/>
            <person name="Sun H."/>
            <person name="Yadav J.S."/>
            <person name="Pangilinan J."/>
            <person name="Larsson K.H."/>
            <person name="Matsuura K."/>
            <person name="Barry K."/>
            <person name="Labutti K."/>
            <person name="Kuo R."/>
            <person name="Ohm R.A."/>
            <person name="Bhattacharya S.S."/>
            <person name="Shirouzu T."/>
            <person name="Yoshinaga Y."/>
            <person name="Martin F.M."/>
            <person name="Grigoriev I.V."/>
            <person name="Hibbett D.S."/>
        </authorList>
    </citation>
    <scope>NUCLEOTIDE SEQUENCE [LARGE SCALE GENOMIC DNA]</scope>
    <source>
        <strain evidence="2 3">HHB12029</strain>
    </source>
</reference>
<feature type="compositionally biased region" description="Basic and acidic residues" evidence="1">
    <location>
        <begin position="59"/>
        <end position="71"/>
    </location>
</feature>
<feature type="compositionally biased region" description="Pro residues" evidence="1">
    <location>
        <begin position="210"/>
        <end position="227"/>
    </location>
</feature>
<feature type="compositionally biased region" description="Low complexity" evidence="1">
    <location>
        <begin position="200"/>
        <end position="209"/>
    </location>
</feature>
<dbReference type="Pfam" id="PF08219">
    <property type="entry name" value="TOM13"/>
    <property type="match status" value="1"/>
</dbReference>
<evidence type="ECO:0008006" key="4">
    <source>
        <dbReference type="Google" id="ProtNLM"/>
    </source>
</evidence>
<accession>A0A165KNM4</accession>
<evidence type="ECO:0000256" key="1">
    <source>
        <dbReference type="SAM" id="MobiDB-lite"/>
    </source>
</evidence>